<organism evidence="1">
    <name type="scientific">Siphoviridae sp. ctHn727</name>
    <dbReference type="NCBI Taxonomy" id="2825425"/>
    <lineage>
        <taxon>Viruses</taxon>
        <taxon>Duplodnaviria</taxon>
        <taxon>Heunggongvirae</taxon>
        <taxon>Uroviricota</taxon>
        <taxon>Caudoviricetes</taxon>
    </lineage>
</organism>
<reference evidence="1" key="1">
    <citation type="journal article" date="2021" name="Proc. Natl. Acad. Sci. U.S.A.">
        <title>A Catalog of Tens of Thousands of Viruses from Human Metagenomes Reveals Hidden Associations with Chronic Diseases.</title>
        <authorList>
            <person name="Tisza M.J."/>
            <person name="Buck C.B."/>
        </authorList>
    </citation>
    <scope>NUCLEOTIDE SEQUENCE</scope>
    <source>
        <strain evidence="1">CtHn727</strain>
    </source>
</reference>
<dbReference type="EMBL" id="BK016215">
    <property type="protein sequence ID" value="DAG02822.1"/>
    <property type="molecule type" value="Genomic_DNA"/>
</dbReference>
<proteinExistence type="predicted"/>
<sequence length="437" mass="48980">MRTLMFRRPGGQKLTGGEETVIQPIHSSLDHSVQLCFVNSDVTLFEPVKHKCFLLISATRALIKLLCGRNSDSHPAFNIGLLLGCGLALDVRNDNDGNDCCDQRKYRLNDGGNVVFHESCSSLVIQGVNTLLCQKILLLMLDVGCVVQSIVHIAVAVRVWNALYCLGGCFAERDCCACTLHHEQKEVFLRFILLFGALITRRNFPFQFPDDKTHDGGRNPHSRDKRDQKLTSVDCHNHFHLYLQNAGEADRAAPPAACQISTSRSFRISSTCGLMRAGTWSSVFLPLTINVAYTIAISATSFPHRIVKRKSRRRFIRPRPHLLQGYAGLPRAVVPAHHQVFSAPFESARHTLSPYPSTSDHKLIDVTERKLRLRDLCGQSFIDALQVAYLLFQLRNGLLFGFGQLRLREIAVEAAENIIIDPVIERKLQMVFVVLKA</sequence>
<name>A0A8S5V7Z7_9CAUD</name>
<protein>
    <submittedName>
        <fullName evidence="1">Uncharacterized protein</fullName>
    </submittedName>
</protein>
<evidence type="ECO:0000313" key="1">
    <source>
        <dbReference type="EMBL" id="DAG02822.1"/>
    </source>
</evidence>
<accession>A0A8S5V7Z7</accession>